<organism evidence="2 3">
    <name type="scientific">Pontibacter burrus</name>
    <dbReference type="NCBI Taxonomy" id="2704466"/>
    <lineage>
        <taxon>Bacteria</taxon>
        <taxon>Pseudomonadati</taxon>
        <taxon>Bacteroidota</taxon>
        <taxon>Cytophagia</taxon>
        <taxon>Cytophagales</taxon>
        <taxon>Hymenobacteraceae</taxon>
        <taxon>Pontibacter</taxon>
    </lineage>
</organism>
<keyword evidence="1" id="KW-0472">Membrane</keyword>
<evidence type="ECO:0000256" key="1">
    <source>
        <dbReference type="SAM" id="Phobius"/>
    </source>
</evidence>
<feature type="transmembrane region" description="Helical" evidence="1">
    <location>
        <begin position="34"/>
        <end position="54"/>
    </location>
</feature>
<feature type="transmembrane region" description="Helical" evidence="1">
    <location>
        <begin position="6"/>
        <end position="27"/>
    </location>
</feature>
<dbReference type="AlphaFoldDB" id="A0A6B3LS83"/>
<dbReference type="RefSeq" id="WP_163917044.1">
    <property type="nucleotide sequence ID" value="NZ_JAAGWD010000012.1"/>
</dbReference>
<sequence length="70" mass="7928">MSRQTINFWVLFIISIIISAILISVFVKALKVILMVLLILALAPIVYLVLRLIIPGQKTVDEDDKLGKRH</sequence>
<dbReference type="Proteomes" id="UP000474777">
    <property type="component" value="Unassembled WGS sequence"/>
</dbReference>
<evidence type="ECO:0000313" key="3">
    <source>
        <dbReference type="Proteomes" id="UP000474777"/>
    </source>
</evidence>
<comment type="caution">
    <text evidence="2">The sequence shown here is derived from an EMBL/GenBank/DDBJ whole genome shotgun (WGS) entry which is preliminary data.</text>
</comment>
<gene>
    <name evidence="2" type="ORF">GXP69_18490</name>
</gene>
<protein>
    <submittedName>
        <fullName evidence="2">Uncharacterized protein</fullName>
    </submittedName>
</protein>
<dbReference type="EMBL" id="JAAGWD010000012">
    <property type="protein sequence ID" value="NEM99692.1"/>
    <property type="molecule type" value="Genomic_DNA"/>
</dbReference>
<reference evidence="2 3" key="1">
    <citation type="submission" date="2020-02" db="EMBL/GenBank/DDBJ databases">
        <authorList>
            <person name="Kim M.K."/>
        </authorList>
    </citation>
    <scope>NUCLEOTIDE SEQUENCE [LARGE SCALE GENOMIC DNA]</scope>
    <source>
        <strain evidence="2 3">BT327</strain>
    </source>
</reference>
<keyword evidence="3" id="KW-1185">Reference proteome</keyword>
<evidence type="ECO:0000313" key="2">
    <source>
        <dbReference type="EMBL" id="NEM99692.1"/>
    </source>
</evidence>
<keyword evidence="1" id="KW-1133">Transmembrane helix</keyword>
<proteinExistence type="predicted"/>
<name>A0A6B3LS83_9BACT</name>
<keyword evidence="1" id="KW-0812">Transmembrane</keyword>
<accession>A0A6B3LS83</accession>